<accession>A0ABY5XYY0</accession>
<proteinExistence type="predicted"/>
<sequence>MNNITPKSSTPGMPLIVFKVGKMTCAVDGASVISIQRMEEFTLTPHTPDEVFGSINFRNHVISILDLRTVFGLPTRIKEYSDFIKMLDQRKQDHINWVNTLKESVRNNTHFPLATCPHQCAFGKWYDKYDHPNKKIMFHMERIREPHNKLHYAALDVAKIQEKDCPEDEKNEQIQEILRQVENEYMVTVVGLLDSAKTIFKDIYQTMLIVLEDIQQIAIAVDEVVAVTNLEEVVVEKESLMYGSIVQRFLKGKNDDDIIYHLNQEALFKRLMNNMR</sequence>
<gene>
    <name evidence="2" type="ORF">JBF11_06400</name>
</gene>
<dbReference type="Pfam" id="PF01584">
    <property type="entry name" value="CheW"/>
    <property type="match status" value="1"/>
</dbReference>
<organism evidence="2 3">
    <name type="scientific">Taurinivorans muris</name>
    <dbReference type="NCBI Taxonomy" id="2787751"/>
    <lineage>
        <taxon>Bacteria</taxon>
        <taxon>Pseudomonadati</taxon>
        <taxon>Thermodesulfobacteriota</taxon>
        <taxon>Desulfovibrionia</taxon>
        <taxon>Desulfovibrionales</taxon>
        <taxon>Desulfovibrionaceae</taxon>
        <taxon>Taurinivorans</taxon>
    </lineage>
</organism>
<dbReference type="InterPro" id="IPR025991">
    <property type="entry name" value="Chemoreceptor_zinc-bind_dom"/>
</dbReference>
<dbReference type="PANTHER" id="PTHR22617:SF23">
    <property type="entry name" value="CHEMOTAXIS PROTEIN CHEW"/>
    <property type="match status" value="1"/>
</dbReference>
<evidence type="ECO:0000313" key="3">
    <source>
        <dbReference type="Proteomes" id="UP001058120"/>
    </source>
</evidence>
<feature type="domain" description="CheW-like" evidence="1">
    <location>
        <begin position="12"/>
        <end position="166"/>
    </location>
</feature>
<dbReference type="InterPro" id="IPR039315">
    <property type="entry name" value="CheW"/>
</dbReference>
<keyword evidence="3" id="KW-1185">Reference proteome</keyword>
<evidence type="ECO:0000313" key="2">
    <source>
        <dbReference type="EMBL" id="UWX05104.1"/>
    </source>
</evidence>
<reference evidence="2" key="1">
    <citation type="submission" date="2020-12" db="EMBL/GenBank/DDBJ databases">
        <title>Taurinivorans muris gen. nov., sp. nov., fundamental and realized metabolic niche of a ubiquitous sulfidogenic bacterium in the murine intestine.</title>
        <authorList>
            <person name="Ye H."/>
            <person name="Hanson B.T."/>
            <person name="Loy A."/>
        </authorList>
    </citation>
    <scope>NUCLEOTIDE SEQUENCE</scope>
    <source>
        <strain evidence="2">LT0009</strain>
    </source>
</reference>
<dbReference type="Gene3D" id="1.20.120.30">
    <property type="entry name" value="Aspartate receptor, ligand-binding domain"/>
    <property type="match status" value="1"/>
</dbReference>
<dbReference type="InterPro" id="IPR002545">
    <property type="entry name" value="CheW-lke_dom"/>
</dbReference>
<dbReference type="Pfam" id="PF13682">
    <property type="entry name" value="CZB"/>
    <property type="match status" value="1"/>
</dbReference>
<name>A0ABY5XYY0_9BACT</name>
<dbReference type="InterPro" id="IPR036061">
    <property type="entry name" value="CheW-like_dom_sf"/>
</dbReference>
<evidence type="ECO:0000259" key="1">
    <source>
        <dbReference type="PROSITE" id="PS50851"/>
    </source>
</evidence>
<dbReference type="Proteomes" id="UP001058120">
    <property type="component" value="Chromosome"/>
</dbReference>
<dbReference type="RefSeq" id="WP_334314668.1">
    <property type="nucleotide sequence ID" value="NZ_CP065938.1"/>
</dbReference>
<dbReference type="EMBL" id="CP065938">
    <property type="protein sequence ID" value="UWX05104.1"/>
    <property type="molecule type" value="Genomic_DNA"/>
</dbReference>
<dbReference type="SUPFAM" id="SSF50341">
    <property type="entry name" value="CheW-like"/>
    <property type="match status" value="1"/>
</dbReference>
<protein>
    <submittedName>
        <fullName evidence="2">Chemotaxis protein CheW</fullName>
    </submittedName>
</protein>
<dbReference type="PANTHER" id="PTHR22617">
    <property type="entry name" value="CHEMOTAXIS SENSOR HISTIDINE KINASE-RELATED"/>
    <property type="match status" value="1"/>
</dbReference>
<dbReference type="PROSITE" id="PS50851">
    <property type="entry name" value="CHEW"/>
    <property type="match status" value="1"/>
</dbReference>